<keyword evidence="8 16" id="KW-0812">Transmembrane</keyword>
<feature type="transmembrane region" description="Helical" evidence="16">
    <location>
        <begin position="164"/>
        <end position="187"/>
    </location>
</feature>
<dbReference type="PROSITE" id="PS50109">
    <property type="entry name" value="HIS_KIN"/>
    <property type="match status" value="1"/>
</dbReference>
<dbReference type="InterPro" id="IPR036097">
    <property type="entry name" value="HisK_dim/P_sf"/>
</dbReference>
<evidence type="ECO:0000256" key="3">
    <source>
        <dbReference type="ARBA" id="ARBA00006402"/>
    </source>
</evidence>
<dbReference type="Gene3D" id="1.10.8.500">
    <property type="entry name" value="HAMP domain in histidine kinase"/>
    <property type="match status" value="1"/>
</dbReference>
<keyword evidence="6" id="KW-0597">Phosphoprotein</keyword>
<evidence type="ECO:0000256" key="4">
    <source>
        <dbReference type="ARBA" id="ARBA00012438"/>
    </source>
</evidence>
<dbReference type="CDD" id="cd00082">
    <property type="entry name" value="HisKA"/>
    <property type="match status" value="1"/>
</dbReference>
<dbReference type="Gene3D" id="3.30.450.20">
    <property type="entry name" value="PAS domain"/>
    <property type="match status" value="1"/>
</dbReference>
<comment type="subcellular location">
    <subcellularLocation>
        <location evidence="2">Cell membrane</location>
        <topology evidence="2">Multi-pass membrane protein</topology>
    </subcellularLocation>
</comment>
<dbReference type="EMBL" id="BORT01000015">
    <property type="protein sequence ID" value="GIO48664.1"/>
    <property type="molecule type" value="Genomic_DNA"/>
</dbReference>
<keyword evidence="12 16" id="KW-1133">Transmembrane helix</keyword>
<feature type="domain" description="Histidine kinase" evidence="17">
    <location>
        <begin position="245"/>
        <end position="462"/>
    </location>
</feature>
<feature type="domain" description="HAMP" evidence="18">
    <location>
        <begin position="185"/>
        <end position="237"/>
    </location>
</feature>
<dbReference type="SMART" id="SM00387">
    <property type="entry name" value="HATPase_c"/>
    <property type="match status" value="1"/>
</dbReference>
<evidence type="ECO:0000256" key="5">
    <source>
        <dbReference type="ARBA" id="ARBA00022475"/>
    </source>
</evidence>
<evidence type="ECO:0000256" key="10">
    <source>
        <dbReference type="ARBA" id="ARBA00022777"/>
    </source>
</evidence>
<keyword evidence="13" id="KW-0902">Two-component regulatory system</keyword>
<comment type="similarity">
    <text evidence="3">In the N-terminal section; belongs to the phytochrome family.</text>
</comment>
<dbReference type="CDD" id="cd16922">
    <property type="entry name" value="HATPase_EvgS-ArcB-TorS-like"/>
    <property type="match status" value="1"/>
</dbReference>
<dbReference type="FunFam" id="3.30.565.10:FF:000010">
    <property type="entry name" value="Sensor histidine kinase RcsC"/>
    <property type="match status" value="1"/>
</dbReference>
<dbReference type="InterPro" id="IPR005467">
    <property type="entry name" value="His_kinase_dom"/>
</dbReference>
<dbReference type="CDD" id="cd06225">
    <property type="entry name" value="HAMP"/>
    <property type="match status" value="1"/>
</dbReference>
<dbReference type="SMART" id="SM00304">
    <property type="entry name" value="HAMP"/>
    <property type="match status" value="1"/>
</dbReference>
<dbReference type="FunFam" id="1.10.287.130:FF:000001">
    <property type="entry name" value="Two-component sensor histidine kinase"/>
    <property type="match status" value="1"/>
</dbReference>
<sequence length="471" mass="53666">MSRNRIGMRLGLVIASIVFIVLLFLGLSLYQMFSNFYHAEMRKEVTEMTSHFRAMAETTESSMEEMILTFADFSNVSMFYINASGEITFHSGGHNAADRSFIRTEDIQQIFSGKSIHLEHEDPLGNRYMVIGQPIYQDSRISSAIYVMASMQSMDKSLITVRNLILLSGVGAFLLAIGITWIMALVFSRPLIMVQKATKKIAIGELETRLDIHTKDEIGDLAAAINNLASDLQRFRDTRQEFFAHISHELRTPITYLEGYAKVLKNRLYETEEEKEHYLDIIYQEGVRIQHLVDDLFELAKMEEGQISLSMERVDLKDVIKQAVRMVSLKAKEKGIELIVHPVASVPLIRGDRMRMEQIVLNLLENAVRYTEDGRIEIHLRSTPDSLLFSIEDTGIGIPEDELPYIFDRFYRVEKSRSRKTGGTGLGLSIVKKLVELQGGTIQVSSKREIGTRFTVTFTLPTMQEEKDEKS</sequence>
<keyword evidence="5" id="KW-1003">Cell membrane</keyword>
<evidence type="ECO:0000256" key="7">
    <source>
        <dbReference type="ARBA" id="ARBA00022679"/>
    </source>
</evidence>
<dbReference type="InterPro" id="IPR004358">
    <property type="entry name" value="Sig_transdc_His_kin-like_C"/>
</dbReference>
<dbReference type="Gene3D" id="1.10.287.130">
    <property type="match status" value="1"/>
</dbReference>
<evidence type="ECO:0000256" key="16">
    <source>
        <dbReference type="SAM" id="Phobius"/>
    </source>
</evidence>
<evidence type="ECO:0000256" key="13">
    <source>
        <dbReference type="ARBA" id="ARBA00023012"/>
    </source>
</evidence>
<keyword evidence="10 19" id="KW-0418">Kinase</keyword>
<evidence type="ECO:0000256" key="1">
    <source>
        <dbReference type="ARBA" id="ARBA00000085"/>
    </source>
</evidence>
<dbReference type="InterPro" id="IPR050398">
    <property type="entry name" value="HssS/ArlS-like"/>
</dbReference>
<organism evidence="19 20">
    <name type="scientific">Paenibacillus azoreducens</name>
    <dbReference type="NCBI Taxonomy" id="116718"/>
    <lineage>
        <taxon>Bacteria</taxon>
        <taxon>Bacillati</taxon>
        <taxon>Bacillota</taxon>
        <taxon>Bacilli</taxon>
        <taxon>Bacillales</taxon>
        <taxon>Paenibacillaceae</taxon>
        <taxon>Paenibacillus</taxon>
    </lineage>
</organism>
<keyword evidence="11" id="KW-0067">ATP-binding</keyword>
<dbReference type="Pfam" id="PF00512">
    <property type="entry name" value="HisKA"/>
    <property type="match status" value="1"/>
</dbReference>
<evidence type="ECO:0000256" key="12">
    <source>
        <dbReference type="ARBA" id="ARBA00022989"/>
    </source>
</evidence>
<dbReference type="SUPFAM" id="SSF55874">
    <property type="entry name" value="ATPase domain of HSP90 chaperone/DNA topoisomerase II/histidine kinase"/>
    <property type="match status" value="1"/>
</dbReference>
<dbReference type="GO" id="GO:0005886">
    <property type="term" value="C:plasma membrane"/>
    <property type="evidence" value="ECO:0007669"/>
    <property type="project" value="UniProtKB-SubCell"/>
</dbReference>
<feature type="transmembrane region" description="Helical" evidence="16">
    <location>
        <begin position="12"/>
        <end position="33"/>
    </location>
</feature>
<dbReference type="InterPro" id="IPR003660">
    <property type="entry name" value="HAMP_dom"/>
</dbReference>
<evidence type="ECO:0000256" key="9">
    <source>
        <dbReference type="ARBA" id="ARBA00022741"/>
    </source>
</evidence>
<gene>
    <name evidence="19" type="ORF">J34TS1_34290</name>
</gene>
<dbReference type="PROSITE" id="PS50885">
    <property type="entry name" value="HAMP"/>
    <property type="match status" value="1"/>
</dbReference>
<comment type="catalytic activity">
    <reaction evidence="1">
        <text>ATP + protein L-histidine = ADP + protein N-phospho-L-histidine.</text>
        <dbReference type="EC" id="2.7.13.3"/>
    </reaction>
</comment>
<dbReference type="SUPFAM" id="SSF158472">
    <property type="entry name" value="HAMP domain-like"/>
    <property type="match status" value="1"/>
</dbReference>
<keyword evidence="20" id="KW-1185">Reference proteome</keyword>
<evidence type="ECO:0000313" key="20">
    <source>
        <dbReference type="Proteomes" id="UP000682811"/>
    </source>
</evidence>
<evidence type="ECO:0000256" key="2">
    <source>
        <dbReference type="ARBA" id="ARBA00004651"/>
    </source>
</evidence>
<reference evidence="19 20" key="1">
    <citation type="submission" date="2021-03" db="EMBL/GenBank/DDBJ databases">
        <title>Antimicrobial resistance genes in bacteria isolated from Japanese honey, and their potential for conferring macrolide and lincosamide resistance in the American foulbrood pathogen Paenibacillus larvae.</title>
        <authorList>
            <person name="Okamoto M."/>
            <person name="Kumagai M."/>
            <person name="Kanamori H."/>
            <person name="Takamatsu D."/>
        </authorList>
    </citation>
    <scope>NUCLEOTIDE SEQUENCE [LARGE SCALE GENOMIC DNA]</scope>
    <source>
        <strain evidence="19 20">J34TS1</strain>
    </source>
</reference>
<dbReference type="InterPro" id="IPR036890">
    <property type="entry name" value="HATPase_C_sf"/>
</dbReference>
<dbReference type="PRINTS" id="PR00344">
    <property type="entry name" value="BCTRLSENSOR"/>
</dbReference>
<evidence type="ECO:0000256" key="14">
    <source>
        <dbReference type="ARBA" id="ARBA00023136"/>
    </source>
</evidence>
<dbReference type="InterPro" id="IPR003661">
    <property type="entry name" value="HisK_dim/P_dom"/>
</dbReference>
<keyword evidence="9" id="KW-0547">Nucleotide-binding</keyword>
<proteinExistence type="inferred from homology"/>
<name>A0A919YDD0_9BACL</name>
<dbReference type="GO" id="GO:0005524">
    <property type="term" value="F:ATP binding"/>
    <property type="evidence" value="ECO:0007669"/>
    <property type="project" value="UniProtKB-KW"/>
</dbReference>
<protein>
    <recommendedName>
        <fullName evidence="15">Circadian input-output histidine kinase CikA</fullName>
        <ecNumber evidence="4">2.7.13.3</ecNumber>
    </recommendedName>
</protein>
<dbReference type="RefSeq" id="WP_212979291.1">
    <property type="nucleotide sequence ID" value="NZ_AP025343.1"/>
</dbReference>
<comment type="caution">
    <text evidence="19">The sequence shown here is derived from an EMBL/GenBank/DDBJ whole genome shotgun (WGS) entry which is preliminary data.</text>
</comment>
<dbReference type="PANTHER" id="PTHR45528">
    <property type="entry name" value="SENSOR HISTIDINE KINASE CPXA"/>
    <property type="match status" value="1"/>
</dbReference>
<dbReference type="SMART" id="SM00388">
    <property type="entry name" value="HisKA"/>
    <property type="match status" value="1"/>
</dbReference>
<evidence type="ECO:0000256" key="15">
    <source>
        <dbReference type="ARBA" id="ARBA00074306"/>
    </source>
</evidence>
<dbReference type="AlphaFoldDB" id="A0A919YDD0"/>
<dbReference type="PANTHER" id="PTHR45528:SF1">
    <property type="entry name" value="SENSOR HISTIDINE KINASE CPXA"/>
    <property type="match status" value="1"/>
</dbReference>
<evidence type="ECO:0000259" key="17">
    <source>
        <dbReference type="PROSITE" id="PS50109"/>
    </source>
</evidence>
<dbReference type="Proteomes" id="UP000682811">
    <property type="component" value="Unassembled WGS sequence"/>
</dbReference>
<accession>A0A919YDD0</accession>
<evidence type="ECO:0000256" key="8">
    <source>
        <dbReference type="ARBA" id="ARBA00022692"/>
    </source>
</evidence>
<keyword evidence="14 16" id="KW-0472">Membrane</keyword>
<evidence type="ECO:0000256" key="6">
    <source>
        <dbReference type="ARBA" id="ARBA00022553"/>
    </source>
</evidence>
<evidence type="ECO:0000256" key="11">
    <source>
        <dbReference type="ARBA" id="ARBA00022840"/>
    </source>
</evidence>
<dbReference type="EC" id="2.7.13.3" evidence="4"/>
<dbReference type="GO" id="GO:0000155">
    <property type="term" value="F:phosphorelay sensor kinase activity"/>
    <property type="evidence" value="ECO:0007669"/>
    <property type="project" value="InterPro"/>
</dbReference>
<evidence type="ECO:0000313" key="19">
    <source>
        <dbReference type="EMBL" id="GIO48664.1"/>
    </source>
</evidence>
<evidence type="ECO:0000259" key="18">
    <source>
        <dbReference type="PROSITE" id="PS50885"/>
    </source>
</evidence>
<dbReference type="Gene3D" id="3.30.565.10">
    <property type="entry name" value="Histidine kinase-like ATPase, C-terminal domain"/>
    <property type="match status" value="1"/>
</dbReference>
<dbReference type="Pfam" id="PF02518">
    <property type="entry name" value="HATPase_c"/>
    <property type="match status" value="1"/>
</dbReference>
<dbReference type="SUPFAM" id="SSF47384">
    <property type="entry name" value="Homodimeric domain of signal transducing histidine kinase"/>
    <property type="match status" value="1"/>
</dbReference>
<dbReference type="Pfam" id="PF00672">
    <property type="entry name" value="HAMP"/>
    <property type="match status" value="1"/>
</dbReference>
<keyword evidence="7" id="KW-0808">Transferase</keyword>
<dbReference type="InterPro" id="IPR003594">
    <property type="entry name" value="HATPase_dom"/>
</dbReference>